<evidence type="ECO:0000259" key="9">
    <source>
        <dbReference type="Pfam" id="PF02706"/>
    </source>
</evidence>
<dbReference type="InterPro" id="IPR032807">
    <property type="entry name" value="GNVR"/>
</dbReference>
<dbReference type="InterPro" id="IPR050445">
    <property type="entry name" value="Bact_polysacc_biosynth/exp"/>
</dbReference>
<feature type="transmembrane region" description="Helical" evidence="8">
    <location>
        <begin position="107"/>
        <end position="124"/>
    </location>
</feature>
<evidence type="ECO:0000256" key="4">
    <source>
        <dbReference type="ARBA" id="ARBA00022989"/>
    </source>
</evidence>
<accession>A0ABM8PNB5</accession>
<evidence type="ECO:0000256" key="2">
    <source>
        <dbReference type="ARBA" id="ARBA00022475"/>
    </source>
</evidence>
<keyword evidence="2" id="KW-1003">Cell membrane</keyword>
<feature type="domain" description="Polysaccharide chain length determinant N-terminal" evidence="9">
    <location>
        <begin position="101"/>
        <end position="184"/>
    </location>
</feature>
<dbReference type="InterPro" id="IPR003856">
    <property type="entry name" value="LPS_length_determ_N"/>
</dbReference>
<evidence type="ECO:0000256" key="1">
    <source>
        <dbReference type="ARBA" id="ARBA00004651"/>
    </source>
</evidence>
<protein>
    <submittedName>
        <fullName evidence="11">Cell shape-determining protein</fullName>
    </submittedName>
</protein>
<evidence type="ECO:0000256" key="5">
    <source>
        <dbReference type="ARBA" id="ARBA00023136"/>
    </source>
</evidence>
<feature type="transmembrane region" description="Helical" evidence="8">
    <location>
        <begin position="505"/>
        <end position="528"/>
    </location>
</feature>
<name>A0ABM8PNB5_9HYPH</name>
<feature type="compositionally biased region" description="Low complexity" evidence="7">
    <location>
        <begin position="17"/>
        <end position="28"/>
    </location>
</feature>
<evidence type="ECO:0000256" key="8">
    <source>
        <dbReference type="SAM" id="Phobius"/>
    </source>
</evidence>
<evidence type="ECO:0000313" key="12">
    <source>
        <dbReference type="Proteomes" id="UP000606921"/>
    </source>
</evidence>
<feature type="region of interest" description="Disordered" evidence="7">
    <location>
        <begin position="1"/>
        <end position="28"/>
    </location>
</feature>
<dbReference type="PANTHER" id="PTHR32309">
    <property type="entry name" value="TYROSINE-PROTEIN KINASE"/>
    <property type="match status" value="1"/>
</dbReference>
<dbReference type="Pfam" id="PF02706">
    <property type="entry name" value="Wzz"/>
    <property type="match status" value="1"/>
</dbReference>
<feature type="coiled-coil region" evidence="6">
    <location>
        <begin position="276"/>
        <end position="303"/>
    </location>
</feature>
<keyword evidence="12" id="KW-1185">Reference proteome</keyword>
<dbReference type="Pfam" id="PF13807">
    <property type="entry name" value="GNVR"/>
    <property type="match status" value="1"/>
</dbReference>
<sequence length="544" mass="59796">MYRPKEPEQQRADRRAAPAGSAAGRPSSLLDLIERSGAQRDLAAYTSMAAEANPAPPQAEGAPRRQTPVLLTDDRSNLQHLIHVLIRSLGELGPADVLLWVQHRIRLVVAMALIGAFAALGYAVTATPRYTVHTDLIVDPQNLNVVTDDVFASSQQREAQLLEVESRLRVLTSRNVLRQVIADLDLTEDPEFNKPGLLQSLTTLASSAPTQEERELVVLRQLSERVSAGREERSFVVVLSVWSESPEKAVQLSESIVRAFEAELFQSTAESAGRVAAGLTERLDELRYAVTEAEEKVEAFRRENDLQSTAGELANSRISSLLDTQVVEAQQRAIQAEARFTQMQTALDNRQTANAAVFDSPAMTNLRASYNTLRQEIGSLSRTYGARHPRLIALQSEQAALETALADEAQRILQSARTEMDQAKAALSEFRDRATEERSTVYTNNDAQVRLRELQREAQAKAAVYETFLARTHQITERQQIDTTNVRVISPAVPPRAKSWPPRTVILVGAGTVAGIALGIGLALLFGLTGHLRRAATQAAPQAW</sequence>
<keyword evidence="4 8" id="KW-1133">Transmembrane helix</keyword>
<reference evidence="11 12" key="1">
    <citation type="submission" date="2020-11" db="EMBL/GenBank/DDBJ databases">
        <authorList>
            <person name="Lassalle F."/>
        </authorList>
    </citation>
    <scope>NUCLEOTIDE SEQUENCE [LARGE SCALE GENOMIC DNA]</scope>
    <source>
        <strain evidence="11 12">JC140</strain>
    </source>
</reference>
<evidence type="ECO:0000256" key="6">
    <source>
        <dbReference type="SAM" id="Coils"/>
    </source>
</evidence>
<feature type="coiled-coil region" evidence="6">
    <location>
        <begin position="406"/>
        <end position="464"/>
    </location>
</feature>
<feature type="compositionally biased region" description="Basic and acidic residues" evidence="7">
    <location>
        <begin position="1"/>
        <end position="16"/>
    </location>
</feature>
<comment type="subcellular location">
    <subcellularLocation>
        <location evidence="1">Cell membrane</location>
        <topology evidence="1">Multi-pass membrane protein</topology>
    </subcellularLocation>
</comment>
<evidence type="ECO:0000313" key="11">
    <source>
        <dbReference type="EMBL" id="CAD7039266.1"/>
    </source>
</evidence>
<feature type="domain" description="Tyrosine-protein kinase G-rich" evidence="10">
    <location>
        <begin position="448"/>
        <end position="525"/>
    </location>
</feature>
<evidence type="ECO:0000256" key="3">
    <source>
        <dbReference type="ARBA" id="ARBA00022692"/>
    </source>
</evidence>
<dbReference type="PANTHER" id="PTHR32309:SF13">
    <property type="entry name" value="FERRIC ENTEROBACTIN TRANSPORT PROTEIN FEPE"/>
    <property type="match status" value="1"/>
</dbReference>
<dbReference type="EMBL" id="CABFWF030000012">
    <property type="protein sequence ID" value="CAD7039266.1"/>
    <property type="molecule type" value="Genomic_DNA"/>
</dbReference>
<dbReference type="RefSeq" id="WP_142592780.1">
    <property type="nucleotide sequence ID" value="NZ_CABFWF030000012.1"/>
</dbReference>
<proteinExistence type="predicted"/>
<keyword evidence="3 8" id="KW-0812">Transmembrane</keyword>
<organism evidence="11 12">
    <name type="scientific">Pseudorhizobium endolithicum</name>
    <dbReference type="NCBI Taxonomy" id="1191678"/>
    <lineage>
        <taxon>Bacteria</taxon>
        <taxon>Pseudomonadati</taxon>
        <taxon>Pseudomonadota</taxon>
        <taxon>Alphaproteobacteria</taxon>
        <taxon>Hyphomicrobiales</taxon>
        <taxon>Rhizobiaceae</taxon>
        <taxon>Rhizobium/Agrobacterium group</taxon>
        <taxon>Pseudorhizobium</taxon>
    </lineage>
</organism>
<keyword evidence="5 8" id="KW-0472">Membrane</keyword>
<evidence type="ECO:0000259" key="10">
    <source>
        <dbReference type="Pfam" id="PF13807"/>
    </source>
</evidence>
<gene>
    <name evidence="11" type="ORF">REJC140_00731</name>
</gene>
<comment type="caution">
    <text evidence="11">The sequence shown here is derived from an EMBL/GenBank/DDBJ whole genome shotgun (WGS) entry which is preliminary data.</text>
</comment>
<evidence type="ECO:0000256" key="7">
    <source>
        <dbReference type="SAM" id="MobiDB-lite"/>
    </source>
</evidence>
<keyword evidence="6" id="KW-0175">Coiled coil</keyword>
<dbReference type="Proteomes" id="UP000606921">
    <property type="component" value="Unassembled WGS sequence"/>
</dbReference>